<reference evidence="2 3" key="1">
    <citation type="submission" date="2020-03" db="EMBL/GenBank/DDBJ databases">
        <title>Draft genome of Streptomyces sp. ventii, isolated from the Axial Seamount in the Pacific Ocean, and resequencing of the two type strains Streptomyces lonarensis strain NCL 716 and Streptomyces bohaiensis strain 11A07.</title>
        <authorList>
            <person name="Loughran R.M."/>
            <person name="Pfannmuller K.M."/>
            <person name="Wasson B.J."/>
            <person name="Deadmond M.C."/>
            <person name="Paddock B.E."/>
            <person name="Koyack M.J."/>
            <person name="Gallegos D.A."/>
            <person name="Mitchell E.A."/>
            <person name="Ushijima B."/>
            <person name="Saw J.H."/>
            <person name="Mcphail K.L."/>
            <person name="Videau P."/>
        </authorList>
    </citation>
    <scope>NUCLEOTIDE SEQUENCE [LARGE SCALE GENOMIC DNA]</scope>
    <source>
        <strain evidence="2 3">11A07</strain>
    </source>
</reference>
<accession>A0ABX1C851</accession>
<evidence type="ECO:0000313" key="3">
    <source>
        <dbReference type="Proteomes" id="UP000727056"/>
    </source>
</evidence>
<gene>
    <name evidence="2" type="ORF">HCN52_00740</name>
</gene>
<feature type="transmembrane region" description="Helical" evidence="1">
    <location>
        <begin position="9"/>
        <end position="27"/>
    </location>
</feature>
<comment type="caution">
    <text evidence="2">The sequence shown here is derived from an EMBL/GenBank/DDBJ whole genome shotgun (WGS) entry which is preliminary data.</text>
</comment>
<name>A0ABX1C851_9ACTN</name>
<dbReference type="Proteomes" id="UP000727056">
    <property type="component" value="Unassembled WGS sequence"/>
</dbReference>
<evidence type="ECO:0000256" key="1">
    <source>
        <dbReference type="SAM" id="Phobius"/>
    </source>
</evidence>
<keyword evidence="1" id="KW-0812">Transmembrane</keyword>
<keyword evidence="1" id="KW-1133">Transmembrane helix</keyword>
<proteinExistence type="predicted"/>
<protein>
    <recommendedName>
        <fullName evidence="4">DUF2933 domain-containing protein</fullName>
    </recommendedName>
</protein>
<organism evidence="2 3">
    <name type="scientific">Streptomyces bohaiensis</name>
    <dbReference type="NCBI Taxonomy" id="1431344"/>
    <lineage>
        <taxon>Bacteria</taxon>
        <taxon>Bacillati</taxon>
        <taxon>Actinomycetota</taxon>
        <taxon>Actinomycetes</taxon>
        <taxon>Kitasatosporales</taxon>
        <taxon>Streptomycetaceae</taxon>
        <taxon>Streptomyces</taxon>
    </lineage>
</organism>
<keyword evidence="1" id="KW-0472">Membrane</keyword>
<evidence type="ECO:0008006" key="4">
    <source>
        <dbReference type="Google" id="ProtNLM"/>
    </source>
</evidence>
<dbReference type="EMBL" id="JAAVJC010000002">
    <property type="protein sequence ID" value="NJQ13512.1"/>
    <property type="molecule type" value="Genomic_DNA"/>
</dbReference>
<keyword evidence="3" id="KW-1185">Reference proteome</keyword>
<dbReference type="RefSeq" id="WP_168086311.1">
    <property type="nucleotide sequence ID" value="NZ_JAAVJC010000002.1"/>
</dbReference>
<evidence type="ECO:0000313" key="2">
    <source>
        <dbReference type="EMBL" id="NJQ13512.1"/>
    </source>
</evidence>
<feature type="transmembrane region" description="Helical" evidence="1">
    <location>
        <begin position="33"/>
        <end position="51"/>
    </location>
</feature>
<sequence length="79" mass="8442">MSPRTRHTITYTTAGAALLTVAVLIAVQLHSHGVPAALLFVCAIGVPLAAWHEASGLVHRIAHPHRDDEEPDERFGLAS</sequence>